<feature type="transmembrane region" description="Helical" evidence="2">
    <location>
        <begin position="354"/>
        <end position="379"/>
    </location>
</feature>
<dbReference type="InterPro" id="IPR029071">
    <property type="entry name" value="Ubiquitin-like_domsf"/>
</dbReference>
<dbReference type="InterPro" id="IPR040352">
    <property type="entry name" value="TMUB1/2"/>
</dbReference>
<evidence type="ECO:0000259" key="3">
    <source>
        <dbReference type="PROSITE" id="PS50053"/>
    </source>
</evidence>
<evidence type="ECO:0000256" key="2">
    <source>
        <dbReference type="SAM" id="Phobius"/>
    </source>
</evidence>
<keyword evidence="2" id="KW-1133">Transmembrane helix</keyword>
<dbReference type="CDD" id="cd17057">
    <property type="entry name" value="Ubl_TMUB1_like"/>
    <property type="match status" value="1"/>
</dbReference>
<dbReference type="EMBL" id="JBDJPC010000004">
    <property type="protein sequence ID" value="KAL1505881.1"/>
    <property type="molecule type" value="Genomic_DNA"/>
</dbReference>
<feature type="transmembrane region" description="Helical" evidence="2">
    <location>
        <begin position="329"/>
        <end position="347"/>
    </location>
</feature>
<feature type="region of interest" description="Disordered" evidence="1">
    <location>
        <begin position="60"/>
        <end position="86"/>
    </location>
</feature>
<accession>A0ABD1EXW8</accession>
<gene>
    <name evidence="4" type="ORF">ABEB36_005336</name>
</gene>
<protein>
    <recommendedName>
        <fullName evidence="3">Ubiquitin-like domain-containing protein</fullName>
    </recommendedName>
</protein>
<dbReference type="AlphaFoldDB" id="A0ABD1EXW8"/>
<feature type="compositionally biased region" description="Low complexity" evidence="1">
    <location>
        <begin position="106"/>
        <end position="127"/>
    </location>
</feature>
<feature type="compositionally biased region" description="Polar residues" evidence="1">
    <location>
        <begin position="180"/>
        <end position="201"/>
    </location>
</feature>
<organism evidence="4 5">
    <name type="scientific">Hypothenemus hampei</name>
    <name type="common">Coffee berry borer</name>
    <dbReference type="NCBI Taxonomy" id="57062"/>
    <lineage>
        <taxon>Eukaryota</taxon>
        <taxon>Metazoa</taxon>
        <taxon>Ecdysozoa</taxon>
        <taxon>Arthropoda</taxon>
        <taxon>Hexapoda</taxon>
        <taxon>Insecta</taxon>
        <taxon>Pterygota</taxon>
        <taxon>Neoptera</taxon>
        <taxon>Endopterygota</taxon>
        <taxon>Coleoptera</taxon>
        <taxon>Polyphaga</taxon>
        <taxon>Cucujiformia</taxon>
        <taxon>Curculionidae</taxon>
        <taxon>Scolytinae</taxon>
        <taxon>Hypothenemus</taxon>
    </lineage>
</organism>
<dbReference type="PANTHER" id="PTHR14557">
    <property type="entry name" value="PROTEIN C7ORF21"/>
    <property type="match status" value="1"/>
</dbReference>
<dbReference type="Gene3D" id="3.10.20.90">
    <property type="entry name" value="Phosphatidylinositol 3-kinase Catalytic Subunit, Chain A, domain 1"/>
    <property type="match status" value="1"/>
</dbReference>
<feature type="region of interest" description="Disordered" evidence="1">
    <location>
        <begin position="167"/>
        <end position="204"/>
    </location>
</feature>
<name>A0ABD1EXW8_HYPHA</name>
<proteinExistence type="predicted"/>
<comment type="caution">
    <text evidence="4">The sequence shown here is derived from an EMBL/GenBank/DDBJ whole genome shotgun (WGS) entry which is preliminary data.</text>
</comment>
<dbReference type="SUPFAM" id="SSF54236">
    <property type="entry name" value="Ubiquitin-like"/>
    <property type="match status" value="1"/>
</dbReference>
<feature type="transmembrane region" description="Helical" evidence="2">
    <location>
        <begin position="12"/>
        <end position="30"/>
    </location>
</feature>
<evidence type="ECO:0000256" key="1">
    <source>
        <dbReference type="SAM" id="MobiDB-lite"/>
    </source>
</evidence>
<evidence type="ECO:0000313" key="5">
    <source>
        <dbReference type="Proteomes" id="UP001566132"/>
    </source>
</evidence>
<feature type="compositionally biased region" description="Polar residues" evidence="1">
    <location>
        <begin position="67"/>
        <end position="86"/>
    </location>
</feature>
<keyword evidence="2" id="KW-0472">Membrane</keyword>
<evidence type="ECO:0000313" key="4">
    <source>
        <dbReference type="EMBL" id="KAL1505881.1"/>
    </source>
</evidence>
<feature type="region of interest" description="Disordered" evidence="1">
    <location>
        <begin position="106"/>
        <end position="134"/>
    </location>
</feature>
<dbReference type="InterPro" id="IPR000626">
    <property type="entry name" value="Ubiquitin-like_dom"/>
</dbReference>
<keyword evidence="2" id="KW-0812">Transmembrane</keyword>
<dbReference type="Proteomes" id="UP001566132">
    <property type="component" value="Unassembled WGS sequence"/>
</dbReference>
<sequence>MSLIEGVGDEVTQFCFILVTLTIAYIAWWSTSTNDQRPYRTVVLLDRRRHPGRSLVRVRVQSRQLSNHTESVTISEGTSSNSNISLQTDTSTEASLLPDTVDNQVSEPSTVISSSSSSNTNSSQNIHSENKSVTNLRAVDERDIIEMMDADEHTELRHRRLRHFEGARNDNINSEDELGQTPSATTTDVKDTNVSSEGQSESLSANSNNISIKIKYINDDVRIVDGKLKELLGDFKRRHFLEELNANKEVKLIFNGHVLKQNQNSLQSCGLFDNCVVHCLIHQKRPPPRNPEQSQQNTIEQNIPFVRNNNFPHIINANNNNNQGIDWDLGNFLFAVVSAILLTAWYFRYVYAHLYTVTATVGLIIITGIFTIVLVGAYLPNNVYEPHERNLRIRVTRAERIEVQQPRQQ</sequence>
<reference evidence="4 5" key="1">
    <citation type="submission" date="2024-05" db="EMBL/GenBank/DDBJ databases">
        <title>Genetic variation in Jamaican populations of the coffee berry borer (Hypothenemus hampei).</title>
        <authorList>
            <person name="Errbii M."/>
            <person name="Myrie A."/>
        </authorList>
    </citation>
    <scope>NUCLEOTIDE SEQUENCE [LARGE SCALE GENOMIC DNA]</scope>
    <source>
        <strain evidence="4">JA-Hopewell-2020-01-JO</strain>
        <tissue evidence="4">Whole body</tissue>
    </source>
</reference>
<dbReference type="PANTHER" id="PTHR14557:SF5">
    <property type="entry name" value="UBIQUITIN-LIKE DOMAIN-CONTAINING PROTEIN"/>
    <property type="match status" value="1"/>
</dbReference>
<dbReference type="PROSITE" id="PS50053">
    <property type="entry name" value="UBIQUITIN_2"/>
    <property type="match status" value="1"/>
</dbReference>
<dbReference type="Pfam" id="PF00240">
    <property type="entry name" value="ubiquitin"/>
    <property type="match status" value="1"/>
</dbReference>
<feature type="domain" description="Ubiquitin-like" evidence="3">
    <location>
        <begin position="210"/>
        <end position="286"/>
    </location>
</feature>
<keyword evidence="5" id="KW-1185">Reference proteome</keyword>